<accession>A0ABW2BXJ9</accession>
<gene>
    <name evidence="2" type="ORF">ACFQGD_11445</name>
</gene>
<dbReference type="SUPFAM" id="SSF52172">
    <property type="entry name" value="CheY-like"/>
    <property type="match status" value="1"/>
</dbReference>
<proteinExistence type="predicted"/>
<evidence type="ECO:0000313" key="2">
    <source>
        <dbReference type="EMBL" id="MFC6867761.1"/>
    </source>
</evidence>
<feature type="domain" description="ANTAR" evidence="1">
    <location>
        <begin position="13"/>
        <end position="74"/>
    </location>
</feature>
<dbReference type="Proteomes" id="UP001596337">
    <property type="component" value="Unassembled WGS sequence"/>
</dbReference>
<dbReference type="PROSITE" id="PS50921">
    <property type="entry name" value="ANTAR"/>
    <property type="match status" value="1"/>
</dbReference>
<dbReference type="InterPro" id="IPR036388">
    <property type="entry name" value="WH-like_DNA-bd_sf"/>
</dbReference>
<sequence length="87" mass="9913">MQADIEAELRENLDHYKTLSEQLQRALDSRIVIEQAKGVLSERYNLDVDEAFQLLRSYCRANNLKLADAAVALTSKESREFVPSRTG</sequence>
<keyword evidence="3" id="KW-1185">Reference proteome</keyword>
<dbReference type="Pfam" id="PF03861">
    <property type="entry name" value="ANTAR"/>
    <property type="match status" value="1"/>
</dbReference>
<dbReference type="SMART" id="SM01012">
    <property type="entry name" value="ANTAR"/>
    <property type="match status" value="1"/>
</dbReference>
<dbReference type="InterPro" id="IPR011006">
    <property type="entry name" value="CheY-like_superfamily"/>
</dbReference>
<dbReference type="InterPro" id="IPR005561">
    <property type="entry name" value="ANTAR"/>
</dbReference>
<comment type="caution">
    <text evidence="2">The sequence shown here is derived from an EMBL/GenBank/DDBJ whole genome shotgun (WGS) entry which is preliminary data.</text>
</comment>
<organism evidence="2 3">
    <name type="scientific">Haloechinothrix salitolerans</name>
    <dbReference type="NCBI Taxonomy" id="926830"/>
    <lineage>
        <taxon>Bacteria</taxon>
        <taxon>Bacillati</taxon>
        <taxon>Actinomycetota</taxon>
        <taxon>Actinomycetes</taxon>
        <taxon>Pseudonocardiales</taxon>
        <taxon>Pseudonocardiaceae</taxon>
        <taxon>Haloechinothrix</taxon>
    </lineage>
</organism>
<name>A0ABW2BXJ9_9PSEU</name>
<evidence type="ECO:0000259" key="1">
    <source>
        <dbReference type="PROSITE" id="PS50921"/>
    </source>
</evidence>
<dbReference type="EMBL" id="JBHSXX010000001">
    <property type="protein sequence ID" value="MFC6867761.1"/>
    <property type="molecule type" value="Genomic_DNA"/>
</dbReference>
<evidence type="ECO:0000313" key="3">
    <source>
        <dbReference type="Proteomes" id="UP001596337"/>
    </source>
</evidence>
<reference evidence="3" key="1">
    <citation type="journal article" date="2019" name="Int. J. Syst. Evol. Microbiol.">
        <title>The Global Catalogue of Microorganisms (GCM) 10K type strain sequencing project: providing services to taxonomists for standard genome sequencing and annotation.</title>
        <authorList>
            <consortium name="The Broad Institute Genomics Platform"/>
            <consortium name="The Broad Institute Genome Sequencing Center for Infectious Disease"/>
            <person name="Wu L."/>
            <person name="Ma J."/>
        </authorList>
    </citation>
    <scope>NUCLEOTIDE SEQUENCE [LARGE SCALE GENOMIC DNA]</scope>
    <source>
        <strain evidence="3">KCTC 32255</strain>
    </source>
</reference>
<protein>
    <submittedName>
        <fullName evidence="2">ANTAR domain-containing protein</fullName>
    </submittedName>
</protein>
<dbReference type="Gene3D" id="1.10.10.10">
    <property type="entry name" value="Winged helix-like DNA-binding domain superfamily/Winged helix DNA-binding domain"/>
    <property type="match status" value="1"/>
</dbReference>
<dbReference type="RefSeq" id="WP_345400363.1">
    <property type="nucleotide sequence ID" value="NZ_BAABLA010000099.1"/>
</dbReference>